<dbReference type="EMBL" id="CM026426">
    <property type="protein sequence ID" value="KAG0574199.1"/>
    <property type="molecule type" value="Genomic_DNA"/>
</dbReference>
<organism evidence="1 2">
    <name type="scientific">Ceratodon purpureus</name>
    <name type="common">Fire moss</name>
    <name type="synonym">Dicranum purpureum</name>
    <dbReference type="NCBI Taxonomy" id="3225"/>
    <lineage>
        <taxon>Eukaryota</taxon>
        <taxon>Viridiplantae</taxon>
        <taxon>Streptophyta</taxon>
        <taxon>Embryophyta</taxon>
        <taxon>Bryophyta</taxon>
        <taxon>Bryophytina</taxon>
        <taxon>Bryopsida</taxon>
        <taxon>Dicranidae</taxon>
        <taxon>Pseudoditrichales</taxon>
        <taxon>Ditrichaceae</taxon>
        <taxon>Ceratodon</taxon>
    </lineage>
</organism>
<gene>
    <name evidence="1" type="ORF">KC19_VG243100</name>
</gene>
<evidence type="ECO:0000313" key="1">
    <source>
        <dbReference type="EMBL" id="KAG0574199.1"/>
    </source>
</evidence>
<protein>
    <submittedName>
        <fullName evidence="1">Uncharacterized protein</fullName>
    </submittedName>
</protein>
<accession>A0A8T0HTY0</accession>
<comment type="caution">
    <text evidence="1">The sequence shown here is derived from an EMBL/GenBank/DDBJ whole genome shotgun (WGS) entry which is preliminary data.</text>
</comment>
<dbReference type="Proteomes" id="UP000822688">
    <property type="component" value="Chromosome V"/>
</dbReference>
<dbReference type="AlphaFoldDB" id="A0A8T0HTY0"/>
<evidence type="ECO:0000313" key="2">
    <source>
        <dbReference type="Proteomes" id="UP000822688"/>
    </source>
</evidence>
<proteinExistence type="predicted"/>
<keyword evidence="2" id="KW-1185">Reference proteome</keyword>
<reference evidence="1" key="1">
    <citation type="submission" date="2020-06" db="EMBL/GenBank/DDBJ databases">
        <title>WGS assembly of Ceratodon purpureus strain R40.</title>
        <authorList>
            <person name="Carey S.B."/>
            <person name="Jenkins J."/>
            <person name="Shu S."/>
            <person name="Lovell J.T."/>
            <person name="Sreedasyam A."/>
            <person name="Maumus F."/>
            <person name="Tiley G.P."/>
            <person name="Fernandez-Pozo N."/>
            <person name="Barry K."/>
            <person name="Chen C."/>
            <person name="Wang M."/>
            <person name="Lipzen A."/>
            <person name="Daum C."/>
            <person name="Saski C.A."/>
            <person name="Payton A.C."/>
            <person name="Mcbreen J.C."/>
            <person name="Conrad R.E."/>
            <person name="Kollar L.M."/>
            <person name="Olsson S."/>
            <person name="Huttunen S."/>
            <person name="Landis J.B."/>
            <person name="Wickett N.J."/>
            <person name="Johnson M.G."/>
            <person name="Rensing S.A."/>
            <person name="Grimwood J."/>
            <person name="Schmutz J."/>
            <person name="Mcdaniel S.F."/>
        </authorList>
    </citation>
    <scope>NUCLEOTIDE SEQUENCE</scope>
    <source>
        <strain evidence="1">R40</strain>
    </source>
</reference>
<sequence length="93" mass="10250">MSQTQDLELATSRSEALVLNDSFPNMLHMKTRNGTFPPSFESMIAFMTKHGGARNFYLSGVLTKKPTADLVIAEYPDNLPISGVDYTRSAIPP</sequence>
<name>A0A8T0HTY0_CERPU</name>